<evidence type="ECO:0000313" key="1">
    <source>
        <dbReference type="EMBL" id="AAY37880.1"/>
    </source>
</evidence>
<name>Q4ZSJ2_PSEU2</name>
<organism evidence="1 2">
    <name type="scientific">Pseudomonas syringae pv. syringae (strain B728a)</name>
    <dbReference type="NCBI Taxonomy" id="205918"/>
    <lineage>
        <taxon>Bacteria</taxon>
        <taxon>Pseudomonadati</taxon>
        <taxon>Pseudomonadota</taxon>
        <taxon>Gammaproteobacteria</taxon>
        <taxon>Pseudomonadales</taxon>
        <taxon>Pseudomonadaceae</taxon>
        <taxon>Pseudomonas</taxon>
        <taxon>Pseudomonas syringae</taxon>
    </lineage>
</organism>
<evidence type="ECO:0000313" key="2">
    <source>
        <dbReference type="Proteomes" id="UP000000426"/>
    </source>
</evidence>
<dbReference type="eggNOG" id="ENOG5033U1X">
    <property type="taxonomic scope" value="Bacteria"/>
</dbReference>
<proteinExistence type="predicted"/>
<dbReference type="AlphaFoldDB" id="Q4ZSJ2"/>
<dbReference type="HOGENOM" id="CLU_100204_0_0_6"/>
<gene>
    <name evidence="1" type="ordered locus">Psyr_2842</name>
</gene>
<sequence length="275" mass="31052">MGYWCASRYLAEKEVQMGRKGQWWNTKAKALSGRKHVEKAGVKHKASNKNKLIGNVDFSESIASRVQSVYRYFDDEKFADAFVQGAIYISTLEKCRQYEDPLQGDPHEGHDFYSTGSTITGDGDDPEFVSMAARLGIYIAPHVKQTSLNVKLATAVLRHAYVLCTTIGFESDDLENTFGNYCVKIEDVEGFFNAVTRCLCVQLGSLRAGHRSIIYKERFTTGMQPMPGPIGFVKPPDKYASQCEYRFLWFKDPEEDAQPLVIHCPEAAKYVTRVK</sequence>
<dbReference type="Proteomes" id="UP000000426">
    <property type="component" value="Chromosome"/>
</dbReference>
<dbReference type="KEGG" id="psb:Psyr_2842"/>
<reference evidence="1 2" key="1">
    <citation type="journal article" date="2005" name="Proc. Natl. Acad. Sci. U.S.A.">
        <title>Comparison of the complete genome sequences of Pseudomonas syringae pv. syringae B728a and pv. tomato DC3000.</title>
        <authorList>
            <person name="Feil H."/>
            <person name="Feil W.S."/>
            <person name="Chain P."/>
            <person name="Larimer F."/>
            <person name="Dibartolo G."/>
            <person name="Copeland A."/>
            <person name="Lykidis A."/>
            <person name="Trong S."/>
            <person name="Nolan M."/>
            <person name="Goltsman E."/>
            <person name="Thiel J."/>
            <person name="Malfatti S."/>
            <person name="Loper J.E."/>
            <person name="Lapidus A."/>
            <person name="Detter J.C."/>
            <person name="Land M."/>
            <person name="Richardson P.M."/>
            <person name="Kyrpides N.C."/>
            <person name="Ivanova N."/>
            <person name="Lindow S.E."/>
        </authorList>
    </citation>
    <scope>NUCLEOTIDE SEQUENCE [LARGE SCALE GENOMIC DNA]</scope>
    <source>
        <strain evidence="1 2">B728a</strain>
    </source>
</reference>
<dbReference type="OrthoDB" id="7033026at2"/>
<protein>
    <submittedName>
        <fullName evidence="1">Uncharacterized protein</fullName>
    </submittedName>
</protein>
<accession>Q4ZSJ2</accession>
<dbReference type="EMBL" id="CP000075">
    <property type="protein sequence ID" value="AAY37880.1"/>
    <property type="molecule type" value="Genomic_DNA"/>
</dbReference>